<dbReference type="AlphaFoldDB" id="A0A430HC73"/>
<dbReference type="SUPFAM" id="SSF111369">
    <property type="entry name" value="HlyD-like secretion proteins"/>
    <property type="match status" value="1"/>
</dbReference>
<keyword evidence="3" id="KW-0732">Signal</keyword>
<evidence type="ECO:0000256" key="1">
    <source>
        <dbReference type="ARBA" id="ARBA00009477"/>
    </source>
</evidence>
<feature type="chain" id="PRO_5019152566" evidence="3">
    <location>
        <begin position="26"/>
        <end position="395"/>
    </location>
</feature>
<dbReference type="GO" id="GO:1990281">
    <property type="term" value="C:efflux pump complex"/>
    <property type="evidence" value="ECO:0007669"/>
    <property type="project" value="TreeGrafter"/>
</dbReference>
<accession>A0A430HC73</accession>
<evidence type="ECO:0000313" key="5">
    <source>
        <dbReference type="Proteomes" id="UP000278085"/>
    </source>
</evidence>
<name>A0A430HC73_9BURK</name>
<keyword evidence="2" id="KW-0175">Coiled coil</keyword>
<comment type="similarity">
    <text evidence="1">Belongs to the membrane fusion protein (MFP) (TC 8.A.1) family.</text>
</comment>
<sequence length="395" mass="40670">MKKNTKKIALGAAAAVIGTAVVFGAAASKSTPAAKPAAAPAVALPSTKAALTVNAARPQEADWQTALSANGSIAAWHEAVVGSELGGLRLAEVRAEVGDSVRKGQVLARLFGDSVAADLAQQEGAMEEANAALAEAQANAEGARQLASSGAMSDQQTTQYLVAERSAKARVASAKARLDSARIRMRQTVVLADDDGVISSRSATQGAVTTQGQELFRIIRQNRLEWRAEVTGNDLLRIKPGQHVRLRATNGAAIEGTVRALGANVDAGTRNALVYVDLPASSAVRAGMFASGSFELGSAPALTIAQTAVVTRDGFDYVFVIQRDGSVVQTRVTLGRRIGERIEVTSGAERGMLLVSQGGGFLTDGDVVAVATPAPLPSQSKKKLAAAATPALAVK</sequence>
<dbReference type="Gene3D" id="1.10.287.470">
    <property type="entry name" value="Helix hairpin bin"/>
    <property type="match status" value="1"/>
</dbReference>
<dbReference type="PANTHER" id="PTHR30469">
    <property type="entry name" value="MULTIDRUG RESISTANCE PROTEIN MDTA"/>
    <property type="match status" value="1"/>
</dbReference>
<dbReference type="OrthoDB" id="10524at2"/>
<comment type="caution">
    <text evidence="4">The sequence shown here is derived from an EMBL/GenBank/DDBJ whole genome shotgun (WGS) entry which is preliminary data.</text>
</comment>
<evidence type="ECO:0000256" key="2">
    <source>
        <dbReference type="SAM" id="Coils"/>
    </source>
</evidence>
<proteinExistence type="inferred from homology"/>
<dbReference type="NCBIfam" id="TIGR01730">
    <property type="entry name" value="RND_mfp"/>
    <property type="match status" value="1"/>
</dbReference>
<evidence type="ECO:0000313" key="4">
    <source>
        <dbReference type="EMBL" id="RSZ55099.1"/>
    </source>
</evidence>
<dbReference type="GO" id="GO:0015562">
    <property type="term" value="F:efflux transmembrane transporter activity"/>
    <property type="evidence" value="ECO:0007669"/>
    <property type="project" value="TreeGrafter"/>
</dbReference>
<dbReference type="Gene3D" id="2.40.420.20">
    <property type="match status" value="1"/>
</dbReference>
<gene>
    <name evidence="4" type="ORF">EJB06_31240</name>
</gene>
<organism evidence="4 5">
    <name type="scientific">Massilia atriviolacea</name>
    <dbReference type="NCBI Taxonomy" id="2495579"/>
    <lineage>
        <taxon>Bacteria</taxon>
        <taxon>Pseudomonadati</taxon>
        <taxon>Pseudomonadota</taxon>
        <taxon>Betaproteobacteria</taxon>
        <taxon>Burkholderiales</taxon>
        <taxon>Oxalobacteraceae</taxon>
        <taxon>Telluria group</taxon>
        <taxon>Massilia</taxon>
    </lineage>
</organism>
<dbReference type="PANTHER" id="PTHR30469:SF15">
    <property type="entry name" value="HLYD FAMILY OF SECRETION PROTEINS"/>
    <property type="match status" value="1"/>
</dbReference>
<feature type="coiled-coil region" evidence="2">
    <location>
        <begin position="119"/>
        <end position="146"/>
    </location>
</feature>
<feature type="signal peptide" evidence="3">
    <location>
        <begin position="1"/>
        <end position="25"/>
    </location>
</feature>
<keyword evidence="5" id="KW-1185">Reference proteome</keyword>
<dbReference type="Gene3D" id="2.40.50.100">
    <property type="match status" value="1"/>
</dbReference>
<protein>
    <submittedName>
        <fullName evidence="4">Efflux RND transporter periplasmic adaptor subunit</fullName>
    </submittedName>
</protein>
<dbReference type="EMBL" id="RXLQ01000041">
    <property type="protein sequence ID" value="RSZ55099.1"/>
    <property type="molecule type" value="Genomic_DNA"/>
</dbReference>
<reference evidence="4 5" key="1">
    <citation type="submission" date="2018-12" db="EMBL/GenBank/DDBJ databases">
        <authorList>
            <person name="Yang E."/>
        </authorList>
    </citation>
    <scope>NUCLEOTIDE SEQUENCE [LARGE SCALE GENOMIC DNA]</scope>
    <source>
        <strain evidence="4 5">SOD</strain>
    </source>
</reference>
<dbReference type="Proteomes" id="UP000278085">
    <property type="component" value="Unassembled WGS sequence"/>
</dbReference>
<dbReference type="InterPro" id="IPR006143">
    <property type="entry name" value="RND_pump_MFP"/>
</dbReference>
<dbReference type="Gene3D" id="2.40.30.170">
    <property type="match status" value="1"/>
</dbReference>
<evidence type="ECO:0000256" key="3">
    <source>
        <dbReference type="SAM" id="SignalP"/>
    </source>
</evidence>